<gene>
    <name evidence="1" type="ORF">DPEC_G00241740</name>
</gene>
<name>A0ACC2FV24_DALPE</name>
<comment type="caution">
    <text evidence="1">The sequence shown here is derived from an EMBL/GenBank/DDBJ whole genome shotgun (WGS) entry which is preliminary data.</text>
</comment>
<organism evidence="1 2">
    <name type="scientific">Dallia pectoralis</name>
    <name type="common">Alaska blackfish</name>
    <dbReference type="NCBI Taxonomy" id="75939"/>
    <lineage>
        <taxon>Eukaryota</taxon>
        <taxon>Metazoa</taxon>
        <taxon>Chordata</taxon>
        <taxon>Craniata</taxon>
        <taxon>Vertebrata</taxon>
        <taxon>Euteleostomi</taxon>
        <taxon>Actinopterygii</taxon>
        <taxon>Neopterygii</taxon>
        <taxon>Teleostei</taxon>
        <taxon>Protacanthopterygii</taxon>
        <taxon>Esociformes</taxon>
        <taxon>Umbridae</taxon>
        <taxon>Dallia</taxon>
    </lineage>
</organism>
<protein>
    <submittedName>
        <fullName evidence="1">Uncharacterized protein</fullName>
    </submittedName>
</protein>
<dbReference type="Proteomes" id="UP001157502">
    <property type="component" value="Chromosome 21"/>
</dbReference>
<dbReference type="EMBL" id="CM055748">
    <property type="protein sequence ID" value="KAJ7995166.1"/>
    <property type="molecule type" value="Genomic_DNA"/>
</dbReference>
<evidence type="ECO:0000313" key="2">
    <source>
        <dbReference type="Proteomes" id="UP001157502"/>
    </source>
</evidence>
<keyword evidence="2" id="KW-1185">Reference proteome</keyword>
<proteinExistence type="predicted"/>
<accession>A0ACC2FV24</accession>
<sequence length="168" mass="19117">MPNPESLHGILSISVTRAKTASHLSAFHRDTTLKPINTHLKRTQPTTVNFSMFISGTSASPVFARLRLEDVEHLEHVSLLYPTPLLVSGCSDCHQTGHARTFVNETTSYICTLIRRNTEERKQISINYRIRHNKKPIKACSMMGLIMRPDLTLLWSMVLYLLLLKIFS</sequence>
<reference evidence="1" key="1">
    <citation type="submission" date="2021-05" db="EMBL/GenBank/DDBJ databases">
        <authorList>
            <person name="Pan Q."/>
            <person name="Jouanno E."/>
            <person name="Zahm M."/>
            <person name="Klopp C."/>
            <person name="Cabau C."/>
            <person name="Louis A."/>
            <person name="Berthelot C."/>
            <person name="Parey E."/>
            <person name="Roest Crollius H."/>
            <person name="Montfort J."/>
            <person name="Robinson-Rechavi M."/>
            <person name="Bouchez O."/>
            <person name="Lampietro C."/>
            <person name="Lopez Roques C."/>
            <person name="Donnadieu C."/>
            <person name="Postlethwait J."/>
            <person name="Bobe J."/>
            <person name="Dillon D."/>
            <person name="Chandos A."/>
            <person name="von Hippel F."/>
            <person name="Guiguen Y."/>
        </authorList>
    </citation>
    <scope>NUCLEOTIDE SEQUENCE</scope>
    <source>
        <strain evidence="1">YG-Jan2019</strain>
    </source>
</reference>
<evidence type="ECO:0000313" key="1">
    <source>
        <dbReference type="EMBL" id="KAJ7995166.1"/>
    </source>
</evidence>